<keyword evidence="1" id="KW-0433">Leucine-rich repeat</keyword>
<evidence type="ECO:0000256" key="1">
    <source>
        <dbReference type="ARBA" id="ARBA00022614"/>
    </source>
</evidence>
<dbReference type="PANTHER" id="PTHR14224:SF19">
    <property type="entry name" value="PRAME FAMILY MEMBER 11-RELATED"/>
    <property type="match status" value="1"/>
</dbReference>
<accession>G5C2B6</accession>
<evidence type="ECO:0000256" key="2">
    <source>
        <dbReference type="ARBA" id="ARBA00022737"/>
    </source>
</evidence>
<dbReference type="Gene3D" id="3.80.10.10">
    <property type="entry name" value="Ribonuclease Inhibitor"/>
    <property type="match status" value="1"/>
</dbReference>
<dbReference type="eggNOG" id="ENOG502QWSJ">
    <property type="taxonomic scope" value="Eukaryota"/>
</dbReference>
<reference evidence="3 4" key="1">
    <citation type="journal article" date="2011" name="Nature">
        <title>Genome sequencing reveals insights into physiology and longevity of the naked mole rat.</title>
        <authorList>
            <person name="Kim E.B."/>
            <person name="Fang X."/>
            <person name="Fushan A.A."/>
            <person name="Huang Z."/>
            <person name="Lobanov A.V."/>
            <person name="Han L."/>
            <person name="Marino S.M."/>
            <person name="Sun X."/>
            <person name="Turanov A.A."/>
            <person name="Yang P."/>
            <person name="Yim S.H."/>
            <person name="Zhao X."/>
            <person name="Kasaikina M.V."/>
            <person name="Stoletzki N."/>
            <person name="Peng C."/>
            <person name="Polak P."/>
            <person name="Xiong Z."/>
            <person name="Kiezun A."/>
            <person name="Zhu Y."/>
            <person name="Chen Y."/>
            <person name="Kryukov G.V."/>
            <person name="Zhang Q."/>
            <person name="Peshkin L."/>
            <person name="Yang L."/>
            <person name="Bronson R.T."/>
            <person name="Buffenstein R."/>
            <person name="Wang B."/>
            <person name="Han C."/>
            <person name="Li Q."/>
            <person name="Chen L."/>
            <person name="Zhao W."/>
            <person name="Sunyaev S.R."/>
            <person name="Park T.J."/>
            <person name="Zhang G."/>
            <person name="Wang J."/>
            <person name="Gladyshev V.N."/>
        </authorList>
    </citation>
    <scope>NUCLEOTIDE SEQUENCE [LARGE SCALE GENOMIC DNA]</scope>
</reference>
<dbReference type="InterPro" id="IPR050694">
    <property type="entry name" value="LRRC14/PRAME"/>
</dbReference>
<gene>
    <name evidence="3" type="ORF">GW7_20991</name>
</gene>
<dbReference type="InParanoid" id="G5C2B6"/>
<evidence type="ECO:0000313" key="3">
    <source>
        <dbReference type="EMBL" id="EHB15677.1"/>
    </source>
</evidence>
<protein>
    <submittedName>
        <fullName evidence="3">PRAME family member 23</fullName>
    </submittedName>
</protein>
<dbReference type="GO" id="GO:0005737">
    <property type="term" value="C:cytoplasm"/>
    <property type="evidence" value="ECO:0007669"/>
    <property type="project" value="TreeGrafter"/>
</dbReference>
<dbReference type="SUPFAM" id="SSF52047">
    <property type="entry name" value="RNI-like"/>
    <property type="match status" value="1"/>
</dbReference>
<dbReference type="AlphaFoldDB" id="G5C2B6"/>
<dbReference type="EMBL" id="JH173068">
    <property type="protein sequence ID" value="EHB15677.1"/>
    <property type="molecule type" value="Genomic_DNA"/>
</dbReference>
<dbReference type="PANTHER" id="PTHR14224">
    <property type="entry name" value="SIMILAR TO PREFERENTIALLY EXPRESSED ANTIGEN IN MELANOMA-LIKE 3"/>
    <property type="match status" value="1"/>
</dbReference>
<name>G5C2B6_HETGA</name>
<dbReference type="InterPro" id="IPR032675">
    <property type="entry name" value="LRR_dom_sf"/>
</dbReference>
<keyword evidence="2" id="KW-0677">Repeat</keyword>
<evidence type="ECO:0000313" key="4">
    <source>
        <dbReference type="Proteomes" id="UP000006813"/>
    </source>
</evidence>
<proteinExistence type="predicted"/>
<dbReference type="Proteomes" id="UP000006813">
    <property type="component" value="Unassembled WGS sequence"/>
</dbReference>
<organism evidence="3 4">
    <name type="scientific">Heterocephalus glaber</name>
    <name type="common">Naked mole rat</name>
    <dbReference type="NCBI Taxonomy" id="10181"/>
    <lineage>
        <taxon>Eukaryota</taxon>
        <taxon>Metazoa</taxon>
        <taxon>Chordata</taxon>
        <taxon>Craniata</taxon>
        <taxon>Vertebrata</taxon>
        <taxon>Euteleostomi</taxon>
        <taxon>Mammalia</taxon>
        <taxon>Eutheria</taxon>
        <taxon>Euarchontoglires</taxon>
        <taxon>Glires</taxon>
        <taxon>Rodentia</taxon>
        <taxon>Hystricomorpha</taxon>
        <taxon>Bathyergidae</taxon>
        <taxon>Heterocephalus</taxon>
    </lineage>
</organism>
<sequence length="434" mass="49740">MTLRKPKTLHPQFGEITLKRRNLWTLQALLDGIDIHLSQKVHHRWRLQMLDWRDVHRDFWTVGPRAMSAAHSEDASSKEAGKPGLRKKKPTLTIFVHLCFEAWIRSCATRDELQLCLLKWARKRKASVHLSCEVMIKSDAVFTILKLLRAVQLDSIQKLYVSSDWGRESMKAFVPQLKKMTNLHTFHFSSLSPEVYTSAWKNKWHSRIYAFNLGQMQSLGELRIDDVFFLEGPLHKILRSQTPLEALSLSSSPLKESDLKHLAQCPSTSKLKSLSLKKFSMKSFNLETLQALLNKLASTLETLVLQNCDITDAQLLAILPPLSCCSQFKTFSCYGNSISPGILQVLLHECTALSQLTKGLYPAPLESYESKIPTKFVHPEKFHQVCAKLSQVLMDIRPSLLVQICTYSCDWCMLCQLYTLEPSGNWETTEEYHY</sequence>